<evidence type="ECO:0000256" key="1">
    <source>
        <dbReference type="SAM" id="MobiDB-lite"/>
    </source>
</evidence>
<dbReference type="HOGENOM" id="CLU_666353_0_0_1"/>
<dbReference type="Proteomes" id="UP000013827">
    <property type="component" value="Unassembled WGS sequence"/>
</dbReference>
<organism evidence="2 3">
    <name type="scientific">Emiliania huxleyi (strain CCMP1516)</name>
    <dbReference type="NCBI Taxonomy" id="280463"/>
    <lineage>
        <taxon>Eukaryota</taxon>
        <taxon>Haptista</taxon>
        <taxon>Haptophyta</taxon>
        <taxon>Prymnesiophyceae</taxon>
        <taxon>Isochrysidales</taxon>
        <taxon>Noelaerhabdaceae</taxon>
        <taxon>Emiliania</taxon>
    </lineage>
</organism>
<dbReference type="RefSeq" id="XP_005791823.1">
    <property type="nucleotide sequence ID" value="XM_005791766.1"/>
</dbReference>
<reference evidence="2" key="2">
    <citation type="submission" date="2024-10" db="UniProtKB">
        <authorList>
            <consortium name="EnsemblProtists"/>
        </authorList>
    </citation>
    <scope>IDENTIFICATION</scope>
</reference>
<dbReference type="EnsemblProtists" id="EOD39394">
    <property type="protein sequence ID" value="EOD39394"/>
    <property type="gene ID" value="EMIHUDRAFT_223612"/>
</dbReference>
<evidence type="ECO:0000313" key="3">
    <source>
        <dbReference type="Proteomes" id="UP000013827"/>
    </source>
</evidence>
<accession>A0A0D3KUF9</accession>
<dbReference type="KEGG" id="ehx:EMIHUDRAFT_223612"/>
<reference evidence="3" key="1">
    <citation type="journal article" date="2013" name="Nature">
        <title>Pan genome of the phytoplankton Emiliania underpins its global distribution.</title>
        <authorList>
            <person name="Read B.A."/>
            <person name="Kegel J."/>
            <person name="Klute M.J."/>
            <person name="Kuo A."/>
            <person name="Lefebvre S.C."/>
            <person name="Maumus F."/>
            <person name="Mayer C."/>
            <person name="Miller J."/>
            <person name="Monier A."/>
            <person name="Salamov A."/>
            <person name="Young J."/>
            <person name="Aguilar M."/>
            <person name="Claverie J.M."/>
            <person name="Frickenhaus S."/>
            <person name="Gonzalez K."/>
            <person name="Herman E.K."/>
            <person name="Lin Y.C."/>
            <person name="Napier J."/>
            <person name="Ogata H."/>
            <person name="Sarno A.F."/>
            <person name="Shmutz J."/>
            <person name="Schroeder D."/>
            <person name="de Vargas C."/>
            <person name="Verret F."/>
            <person name="von Dassow P."/>
            <person name="Valentin K."/>
            <person name="Van de Peer Y."/>
            <person name="Wheeler G."/>
            <person name="Dacks J.B."/>
            <person name="Delwiche C.F."/>
            <person name="Dyhrman S.T."/>
            <person name="Glockner G."/>
            <person name="John U."/>
            <person name="Richards T."/>
            <person name="Worden A.Z."/>
            <person name="Zhang X."/>
            <person name="Grigoriev I.V."/>
            <person name="Allen A.E."/>
            <person name="Bidle K."/>
            <person name="Borodovsky M."/>
            <person name="Bowler C."/>
            <person name="Brownlee C."/>
            <person name="Cock J.M."/>
            <person name="Elias M."/>
            <person name="Gladyshev V.N."/>
            <person name="Groth M."/>
            <person name="Guda C."/>
            <person name="Hadaegh A."/>
            <person name="Iglesias-Rodriguez M.D."/>
            <person name="Jenkins J."/>
            <person name="Jones B.M."/>
            <person name="Lawson T."/>
            <person name="Leese F."/>
            <person name="Lindquist E."/>
            <person name="Lobanov A."/>
            <person name="Lomsadze A."/>
            <person name="Malik S.B."/>
            <person name="Marsh M.E."/>
            <person name="Mackinder L."/>
            <person name="Mock T."/>
            <person name="Mueller-Roeber B."/>
            <person name="Pagarete A."/>
            <person name="Parker M."/>
            <person name="Probert I."/>
            <person name="Quesneville H."/>
            <person name="Raines C."/>
            <person name="Rensing S.A."/>
            <person name="Riano-Pachon D.M."/>
            <person name="Richier S."/>
            <person name="Rokitta S."/>
            <person name="Shiraiwa Y."/>
            <person name="Soanes D.M."/>
            <person name="van der Giezen M."/>
            <person name="Wahlund T.M."/>
            <person name="Williams B."/>
            <person name="Wilson W."/>
            <person name="Wolfe G."/>
            <person name="Wurch L.L."/>
        </authorList>
    </citation>
    <scope>NUCLEOTIDE SEQUENCE</scope>
</reference>
<sequence length="413" mass="44325">MRMRVCVQDAAGTFDPLSGLADSLTARLRKGVGHAVSRVAWQRGAASCCSMGRPHPYLERLPYLPGQCWTVPCPYGGGRCLPRATSNQRFVINVGHQTLELTYPLLAASMAAGSAPESIWWQFDALPLTRELLALAFPSTRLHFGPADGPRGCLTTKSFRPSTRGMDVHQAGALRRLVWSKCGIASRPPSAPLRVRVLDRPRSGGGSKNQCRLPGPHAGGRRLSNATVAALRSQLPVALLSAGVADAPLEARRFGEADVLISPHGAHLVHIPQLSPAAVFVEVTPWAAAWLGPFASVAASIRLRRLQLCSLRPPGERSGLAEAQCGRDQRRDVGCLYNAMNCYEQEVVSRNGTSPCAKGQGRCRCIGPALRQAVAWAKEARVALGAAGIAEQRTSGRPLPRRSALARPWVRSS</sequence>
<feature type="region of interest" description="Disordered" evidence="1">
    <location>
        <begin position="393"/>
        <end position="413"/>
    </location>
</feature>
<dbReference type="GeneID" id="17284665"/>
<feature type="region of interest" description="Disordered" evidence="1">
    <location>
        <begin position="200"/>
        <end position="219"/>
    </location>
</feature>
<protein>
    <submittedName>
        <fullName evidence="2">Uncharacterized protein</fullName>
    </submittedName>
</protein>
<name>A0A0D3KUF9_EMIH1</name>
<dbReference type="AlphaFoldDB" id="A0A0D3KUF9"/>
<keyword evidence="3" id="KW-1185">Reference proteome</keyword>
<feature type="compositionally biased region" description="Low complexity" evidence="1">
    <location>
        <begin position="397"/>
        <end position="413"/>
    </location>
</feature>
<proteinExistence type="predicted"/>
<evidence type="ECO:0000313" key="2">
    <source>
        <dbReference type="EnsemblProtists" id="EOD39394"/>
    </source>
</evidence>
<dbReference type="PaxDb" id="2903-EOD39394"/>